<dbReference type="PANTHER" id="PTHR45786">
    <property type="entry name" value="DNA BINDING PROTEIN-LIKE"/>
    <property type="match status" value="1"/>
</dbReference>
<keyword evidence="3" id="KW-1185">Reference proteome</keyword>
<feature type="compositionally biased region" description="Basic residues" evidence="1">
    <location>
        <begin position="209"/>
        <end position="221"/>
    </location>
</feature>
<dbReference type="AlphaFoldDB" id="A0A2U1MYZ4"/>
<organism evidence="2 3">
    <name type="scientific">Artemisia annua</name>
    <name type="common">Sweet wormwood</name>
    <dbReference type="NCBI Taxonomy" id="35608"/>
    <lineage>
        <taxon>Eukaryota</taxon>
        <taxon>Viridiplantae</taxon>
        <taxon>Streptophyta</taxon>
        <taxon>Embryophyta</taxon>
        <taxon>Tracheophyta</taxon>
        <taxon>Spermatophyta</taxon>
        <taxon>Magnoliopsida</taxon>
        <taxon>eudicotyledons</taxon>
        <taxon>Gunneridae</taxon>
        <taxon>Pentapetalae</taxon>
        <taxon>asterids</taxon>
        <taxon>campanulids</taxon>
        <taxon>Asterales</taxon>
        <taxon>Asteraceae</taxon>
        <taxon>Asteroideae</taxon>
        <taxon>Anthemideae</taxon>
        <taxon>Artemisiinae</taxon>
        <taxon>Artemisia</taxon>
    </lineage>
</organism>
<dbReference type="Proteomes" id="UP000245207">
    <property type="component" value="Unassembled WGS sequence"/>
</dbReference>
<evidence type="ECO:0000313" key="3">
    <source>
        <dbReference type="Proteomes" id="UP000245207"/>
    </source>
</evidence>
<sequence length="425" mass="45917">MRIKTKAASNELATSMPMEGIESSVFHSQFIHGDSGVTSAVGFVGPNANPDSVNAIHYPTSSAGLTNGILEVPHSNILATDGHTSSSSVLQVPLHGSLQSGVAHVLDSHLHNVEDATAETLQRSNDVWSVPVQVPTIDGSVSTFIATTSVTDLPVNAQQHASLQGTSDFCNHAHAHDGPVILNFASTDVLGNNDAMSDTSNAGAARPQIARRTRRRRRAHGMRGPANRQRARTDCPDTMDAHALPTQGPVAPPQREGAPLDYVSFGGCDQICQHCGALFWLEEKKAGLAASVPPQYRKCCAGGRAHERQALQQEIIEGLIQFLNLNNALVRLFRTARDKLLEADIPNFQIRLFGVVGANQYELPTADTIGAIVYEGGPECMTDYDVVIERHSREPESKFRRPECRGGKKDDNESLLCIPTARQSW</sequence>
<evidence type="ECO:0000313" key="2">
    <source>
        <dbReference type="EMBL" id="PWA66414.1"/>
    </source>
</evidence>
<proteinExistence type="predicted"/>
<comment type="caution">
    <text evidence="2">The sequence shown here is derived from an EMBL/GenBank/DDBJ whole genome shotgun (WGS) entry which is preliminary data.</text>
</comment>
<protein>
    <recommendedName>
        <fullName evidence="4">Helitron helicase-like domain-containing protein</fullName>
    </recommendedName>
</protein>
<gene>
    <name evidence="2" type="ORF">CTI12_AA330080</name>
</gene>
<name>A0A2U1MYZ4_ARTAN</name>
<dbReference type="EMBL" id="PKPP01004033">
    <property type="protein sequence ID" value="PWA66414.1"/>
    <property type="molecule type" value="Genomic_DNA"/>
</dbReference>
<evidence type="ECO:0008006" key="4">
    <source>
        <dbReference type="Google" id="ProtNLM"/>
    </source>
</evidence>
<reference evidence="2 3" key="1">
    <citation type="journal article" date="2018" name="Mol. Plant">
        <title>The genome of Artemisia annua provides insight into the evolution of Asteraceae family and artemisinin biosynthesis.</title>
        <authorList>
            <person name="Shen Q."/>
            <person name="Zhang L."/>
            <person name="Liao Z."/>
            <person name="Wang S."/>
            <person name="Yan T."/>
            <person name="Shi P."/>
            <person name="Liu M."/>
            <person name="Fu X."/>
            <person name="Pan Q."/>
            <person name="Wang Y."/>
            <person name="Lv Z."/>
            <person name="Lu X."/>
            <person name="Zhang F."/>
            <person name="Jiang W."/>
            <person name="Ma Y."/>
            <person name="Chen M."/>
            <person name="Hao X."/>
            <person name="Li L."/>
            <person name="Tang Y."/>
            <person name="Lv G."/>
            <person name="Zhou Y."/>
            <person name="Sun X."/>
            <person name="Brodelius P.E."/>
            <person name="Rose J.K.C."/>
            <person name="Tang K."/>
        </authorList>
    </citation>
    <scope>NUCLEOTIDE SEQUENCE [LARGE SCALE GENOMIC DNA]</scope>
    <source>
        <strain evidence="3">cv. Huhao1</strain>
        <tissue evidence="2">Leaf</tissue>
    </source>
</reference>
<evidence type="ECO:0000256" key="1">
    <source>
        <dbReference type="SAM" id="MobiDB-lite"/>
    </source>
</evidence>
<accession>A0A2U1MYZ4</accession>
<dbReference type="PANTHER" id="PTHR45786:SF74">
    <property type="entry name" value="ATP-DEPENDENT DNA HELICASE"/>
    <property type="match status" value="1"/>
</dbReference>
<feature type="region of interest" description="Disordered" evidence="1">
    <location>
        <begin position="195"/>
        <end position="256"/>
    </location>
</feature>